<dbReference type="EMBL" id="LXPS01000001">
    <property type="protein sequence ID" value="OAE49632.1"/>
    <property type="molecule type" value="Genomic_DNA"/>
</dbReference>
<accession>A0A176XJU9</accession>
<gene>
    <name evidence="2" type="ORF">A7J57_15745</name>
</gene>
<organism evidence="2 3">
    <name type="scientific">Agrobacterium tumefaciens</name>
    <dbReference type="NCBI Taxonomy" id="358"/>
    <lineage>
        <taxon>Bacteria</taxon>
        <taxon>Pseudomonadati</taxon>
        <taxon>Pseudomonadota</taxon>
        <taxon>Alphaproteobacteria</taxon>
        <taxon>Hyphomicrobiales</taxon>
        <taxon>Rhizobiaceae</taxon>
        <taxon>Rhizobium/Agrobacterium group</taxon>
        <taxon>Agrobacterium</taxon>
        <taxon>Agrobacterium tumefaciens complex</taxon>
    </lineage>
</organism>
<evidence type="ECO:0000313" key="3">
    <source>
        <dbReference type="Proteomes" id="UP000077098"/>
    </source>
</evidence>
<dbReference type="Proteomes" id="UP000077098">
    <property type="component" value="Unassembled WGS sequence"/>
</dbReference>
<dbReference type="RefSeq" id="WP_063946869.1">
    <property type="nucleotide sequence ID" value="NZ_CP072309.1"/>
</dbReference>
<proteinExistence type="predicted"/>
<dbReference type="AlphaFoldDB" id="A0A176XJU9"/>
<comment type="caution">
    <text evidence="2">The sequence shown here is derived from an EMBL/GenBank/DDBJ whole genome shotgun (WGS) entry which is preliminary data.</text>
</comment>
<protein>
    <submittedName>
        <fullName evidence="2">TfuA-like core domain-containing protein</fullName>
    </submittedName>
</protein>
<name>A0A176XJU9_AGRTU</name>
<reference evidence="2 3" key="1">
    <citation type="submission" date="2016-05" db="EMBL/GenBank/DDBJ databases">
        <authorList>
            <person name="Lavstsen T."/>
            <person name="Jespersen J.S."/>
        </authorList>
    </citation>
    <scope>NUCLEOTIDE SEQUENCE [LARGE SCALE GENOMIC DNA]</scope>
    <source>
        <strain evidence="2 3">KCJ1736</strain>
    </source>
</reference>
<sequence length="237" mass="25585">MKPVVFAGPSIYGMARESIPDLDLRGPAVCGNIFDATRKGAKVIGLIDGLYGDCAAVWHKEILYALSNGVTLYGAASMGALRAAECASFGMIGIGEIFEAYRDGQRFSDADVAVSHAPDELDYRPLTIALVDAEATLKACRNTITREDYNQLMRAVASLHFSRRTWRSIAIEAGFGSPMAAMLAANAVSIKRDDAARLLAAVTGDNVKTSPPPSWKFQDTMFFQQLIARQTAAEKKT</sequence>
<feature type="domain" description="TfuA-like core" evidence="1">
    <location>
        <begin position="48"/>
        <end position="165"/>
    </location>
</feature>
<evidence type="ECO:0000259" key="1">
    <source>
        <dbReference type="Pfam" id="PF07812"/>
    </source>
</evidence>
<dbReference type="InterPro" id="IPR012924">
    <property type="entry name" value="TfuA_core"/>
</dbReference>
<dbReference type="Pfam" id="PF07812">
    <property type="entry name" value="TfuA"/>
    <property type="match status" value="1"/>
</dbReference>
<evidence type="ECO:0000313" key="2">
    <source>
        <dbReference type="EMBL" id="OAE49632.1"/>
    </source>
</evidence>